<gene>
    <name evidence="1" type="ORF">NM208_g1265</name>
</gene>
<proteinExistence type="predicted"/>
<comment type="caution">
    <text evidence="1">The sequence shown here is derived from an EMBL/GenBank/DDBJ whole genome shotgun (WGS) entry which is preliminary data.</text>
</comment>
<evidence type="ECO:0000313" key="1">
    <source>
        <dbReference type="EMBL" id="KAJ3547915.1"/>
    </source>
</evidence>
<dbReference type="EMBL" id="JANRMS010000063">
    <property type="protein sequence ID" value="KAJ3547915.1"/>
    <property type="molecule type" value="Genomic_DNA"/>
</dbReference>
<protein>
    <submittedName>
        <fullName evidence="1">Uncharacterized protein</fullName>
    </submittedName>
</protein>
<organism evidence="1 2">
    <name type="scientific">Fusarium decemcellulare</name>
    <dbReference type="NCBI Taxonomy" id="57161"/>
    <lineage>
        <taxon>Eukaryota</taxon>
        <taxon>Fungi</taxon>
        <taxon>Dikarya</taxon>
        <taxon>Ascomycota</taxon>
        <taxon>Pezizomycotina</taxon>
        <taxon>Sordariomycetes</taxon>
        <taxon>Hypocreomycetidae</taxon>
        <taxon>Hypocreales</taxon>
        <taxon>Nectriaceae</taxon>
        <taxon>Fusarium</taxon>
        <taxon>Fusarium decemcellulare species complex</taxon>
    </lineage>
</organism>
<name>A0ACC1SWG3_9HYPO</name>
<reference evidence="1" key="1">
    <citation type="submission" date="2022-08" db="EMBL/GenBank/DDBJ databases">
        <title>Genome Sequence of Fusarium decemcellulare.</title>
        <authorList>
            <person name="Buettner E."/>
        </authorList>
    </citation>
    <scope>NUCLEOTIDE SEQUENCE</scope>
    <source>
        <strain evidence="1">Babe19</strain>
    </source>
</reference>
<sequence>MATVPTESRQWHLFHYPDRYPELSGPNPTFKLVTVPLSPLEEGEVLIKTLYISNDAAQRVWIVAPESRPRAYVPPVEIGDVMRARSLGKVIDTRSSRLPSGSLVLVPGGWSEYVVALDDKCTIVPTDSGFNASQYLGALGVTGLTSYYGLVEIAKATSEDVVVVSGAAGATGNIVVQVAKHLLGCKKVFGIAGTDEKCDYVRSLGADDCFNYKSTNFQDDMARKLGTEVDVFFGFMFTRMKQGGRIALCGAISRYNTIAEKVSFKYFDNVITQRLSLDGFVVLDYLDNLPKVIKLFTKAAKEGKLQIGGRNETQSVAKFEEIPKVWLSLYEGANHGKLITKLVE</sequence>
<keyword evidence="2" id="KW-1185">Reference proteome</keyword>
<evidence type="ECO:0000313" key="2">
    <source>
        <dbReference type="Proteomes" id="UP001148629"/>
    </source>
</evidence>
<accession>A0ACC1SWG3</accession>
<dbReference type="Proteomes" id="UP001148629">
    <property type="component" value="Unassembled WGS sequence"/>
</dbReference>